<proteinExistence type="predicted"/>
<evidence type="ECO:0000313" key="3">
    <source>
        <dbReference type="Proteomes" id="UP000220527"/>
    </source>
</evidence>
<sequence>MMHIETTHQGLQVHTLPVAQLASAAALVAASFRQEGFTRNTHNLSTPARQRRYAIAGELRLWFGHVSGQRLLAVSEGETLAGIAVVKPPTPTSVPWPKLLWTILRRAPSLVGIIGDLRWRQALRIKPAMKAPAMLPPAHYTLELLAVAPEFQGQGIGRLLLEDIHARCEQDRQAAGIYLFTGDEKNREIYQRFGYHVLQANQGGPLTVWHMFRPNAPSILDE</sequence>
<dbReference type="RefSeq" id="WP_124681893.1">
    <property type="nucleotide sequence ID" value="NZ_NQWI01000035.1"/>
</dbReference>
<feature type="domain" description="N-acetyltransferase" evidence="1">
    <location>
        <begin position="11"/>
        <end position="216"/>
    </location>
</feature>
<dbReference type="Pfam" id="PF13508">
    <property type="entry name" value="Acetyltransf_7"/>
    <property type="match status" value="1"/>
</dbReference>
<comment type="caution">
    <text evidence="2">The sequence shown here is derived from an EMBL/GenBank/DDBJ whole genome shotgun (WGS) entry which is preliminary data.</text>
</comment>
<dbReference type="PROSITE" id="PS51186">
    <property type="entry name" value="GNAT"/>
    <property type="match status" value="1"/>
</dbReference>
<gene>
    <name evidence="2" type="ORF">CJ255_09725</name>
</gene>
<dbReference type="AlphaFoldDB" id="A0A2A6RJF4"/>
<dbReference type="GO" id="GO:0016747">
    <property type="term" value="F:acyltransferase activity, transferring groups other than amino-acyl groups"/>
    <property type="evidence" value="ECO:0007669"/>
    <property type="project" value="InterPro"/>
</dbReference>
<protein>
    <recommendedName>
        <fullName evidence="1">N-acetyltransferase domain-containing protein</fullName>
    </recommendedName>
</protein>
<dbReference type="Proteomes" id="UP000220527">
    <property type="component" value="Unassembled WGS sequence"/>
</dbReference>
<dbReference type="InterPro" id="IPR052523">
    <property type="entry name" value="Trichothecene_AcTrans"/>
</dbReference>
<dbReference type="PANTHER" id="PTHR42791">
    <property type="entry name" value="GNAT FAMILY ACETYLTRANSFERASE"/>
    <property type="match status" value="1"/>
</dbReference>
<dbReference type="EMBL" id="NQWI01000035">
    <property type="protein sequence ID" value="PDW03254.1"/>
    <property type="molecule type" value="Genomic_DNA"/>
</dbReference>
<dbReference type="OrthoDB" id="9775804at2"/>
<evidence type="ECO:0000313" key="2">
    <source>
        <dbReference type="EMBL" id="PDW03254.1"/>
    </source>
</evidence>
<dbReference type="InterPro" id="IPR016181">
    <property type="entry name" value="Acyl_CoA_acyltransferase"/>
</dbReference>
<evidence type="ECO:0000259" key="1">
    <source>
        <dbReference type="PROSITE" id="PS51186"/>
    </source>
</evidence>
<dbReference type="SUPFAM" id="SSF55729">
    <property type="entry name" value="Acyl-CoA N-acyltransferases (Nat)"/>
    <property type="match status" value="1"/>
</dbReference>
<dbReference type="CDD" id="cd04301">
    <property type="entry name" value="NAT_SF"/>
    <property type="match status" value="1"/>
</dbReference>
<dbReference type="InterPro" id="IPR000182">
    <property type="entry name" value="GNAT_dom"/>
</dbReference>
<keyword evidence="3" id="KW-1185">Reference proteome</keyword>
<reference evidence="3" key="1">
    <citation type="submission" date="2017-08" db="EMBL/GenBank/DDBJ databases">
        <authorList>
            <person name="Grouzdev D.S."/>
            <person name="Gaisin V.A."/>
            <person name="Rysina M.S."/>
            <person name="Gorlenko V.M."/>
        </authorList>
    </citation>
    <scope>NUCLEOTIDE SEQUENCE [LARGE SCALE GENOMIC DNA]</scope>
    <source>
        <strain evidence="3">Kir15-3F</strain>
    </source>
</reference>
<dbReference type="Gene3D" id="3.40.630.30">
    <property type="match status" value="1"/>
</dbReference>
<accession>A0A2A6RJF4</accession>
<organism evidence="2 3">
    <name type="scientific">Candidatus Viridilinea mediisalina</name>
    <dbReference type="NCBI Taxonomy" id="2024553"/>
    <lineage>
        <taxon>Bacteria</taxon>
        <taxon>Bacillati</taxon>
        <taxon>Chloroflexota</taxon>
        <taxon>Chloroflexia</taxon>
        <taxon>Chloroflexales</taxon>
        <taxon>Chloroflexineae</taxon>
        <taxon>Oscillochloridaceae</taxon>
        <taxon>Candidatus Viridilinea</taxon>
    </lineage>
</organism>
<name>A0A2A6RJF4_9CHLR</name>
<dbReference type="PANTHER" id="PTHR42791:SF4">
    <property type="entry name" value="ACETYLTRANSFERASE, GNAT FAMILY FAMILY (AFU_ORTHOLOGUE AFUA_4G09540)-RELATED"/>
    <property type="match status" value="1"/>
</dbReference>